<dbReference type="OrthoDB" id="5297106at2"/>
<accession>A0A1H0FCJ7</accession>
<comment type="caution">
    <text evidence="1">The sequence shown here is derived from an EMBL/GenBank/DDBJ whole genome shotgun (WGS) entry which is preliminary data.</text>
</comment>
<dbReference type="Pfam" id="PF05534">
    <property type="entry name" value="HicB"/>
    <property type="match status" value="1"/>
</dbReference>
<dbReference type="Proteomes" id="UP000199134">
    <property type="component" value="Unassembled WGS sequence"/>
</dbReference>
<dbReference type="InterPro" id="IPR010985">
    <property type="entry name" value="Ribbon_hlx_hlx"/>
</dbReference>
<reference evidence="2" key="1">
    <citation type="submission" date="2016-10" db="EMBL/GenBank/DDBJ databases">
        <authorList>
            <person name="de Groot N.N."/>
        </authorList>
    </citation>
    <scope>NUCLEOTIDE SEQUENCE [LARGE SCALE GENOMIC DNA]</scope>
    <source>
        <strain evidence="2">BP1-145</strain>
    </source>
</reference>
<dbReference type="SUPFAM" id="SSF47598">
    <property type="entry name" value="Ribbon-helix-helix"/>
    <property type="match status" value="1"/>
</dbReference>
<evidence type="ECO:0000313" key="2">
    <source>
        <dbReference type="Proteomes" id="UP000199134"/>
    </source>
</evidence>
<sequence>MNTMTYKGYIGSVNYSDKDQVFFGKIEGINGLVNFEGESVKELTTAFHEAVDDYLAYCEDEGIEPDKSYTGVLNVRLSPSIHRQIAMLALKAGISINAYIKDALEKKVEASVI</sequence>
<dbReference type="RefSeq" id="WP_091852624.1">
    <property type="nucleotide sequence ID" value="NZ_CP091790.1"/>
</dbReference>
<gene>
    <name evidence="1" type="ORF">SAMN04487900_10597</name>
</gene>
<name>A0A1H0FCJ7_9BACT</name>
<protein>
    <submittedName>
        <fullName evidence="1">Predicted nuclease of the RNAse H fold, HicB family</fullName>
    </submittedName>
</protein>
<dbReference type="AlphaFoldDB" id="A0A1H0FCJ7"/>
<evidence type="ECO:0000313" key="1">
    <source>
        <dbReference type="EMBL" id="SDN92281.1"/>
    </source>
</evidence>
<dbReference type="EMBL" id="FNIW01000005">
    <property type="protein sequence ID" value="SDN92281.1"/>
    <property type="molecule type" value="Genomic_DNA"/>
</dbReference>
<dbReference type="SUPFAM" id="SSF143100">
    <property type="entry name" value="TTHA1013/TTHA0281-like"/>
    <property type="match status" value="1"/>
</dbReference>
<proteinExistence type="predicted"/>
<dbReference type="InterPro" id="IPR035069">
    <property type="entry name" value="TTHA1013/TTHA0281-like"/>
</dbReference>
<organism evidence="1 2">
    <name type="scientific">Prevotella communis</name>
    <dbReference type="NCBI Taxonomy" id="2913614"/>
    <lineage>
        <taxon>Bacteria</taxon>
        <taxon>Pseudomonadati</taxon>
        <taxon>Bacteroidota</taxon>
        <taxon>Bacteroidia</taxon>
        <taxon>Bacteroidales</taxon>
        <taxon>Prevotellaceae</taxon>
        <taxon>Prevotella</taxon>
    </lineage>
</organism>
<dbReference type="GO" id="GO:0006355">
    <property type="term" value="P:regulation of DNA-templated transcription"/>
    <property type="evidence" value="ECO:0007669"/>
    <property type="project" value="InterPro"/>
</dbReference>
<dbReference type="InterPro" id="IPR008651">
    <property type="entry name" value="Uncharacterised_HicB"/>
</dbReference>